<dbReference type="GO" id="GO:0009927">
    <property type="term" value="F:histidine phosphotransfer kinase activity"/>
    <property type="evidence" value="ECO:0007669"/>
    <property type="project" value="InterPro"/>
</dbReference>
<dbReference type="EMBL" id="JH930475">
    <property type="protein sequence ID" value="EKM52677.1"/>
    <property type="molecule type" value="Genomic_DNA"/>
</dbReference>
<gene>
    <name evidence="4" type="ORF">PHACADRAFT_261266</name>
</gene>
<reference evidence="4 5" key="1">
    <citation type="journal article" date="2012" name="BMC Genomics">
        <title>Comparative genomics of the white-rot fungi, Phanerochaete carnosa and P. chrysosporium, to elucidate the genetic basis of the distinct wood types they colonize.</title>
        <authorList>
            <person name="Suzuki H."/>
            <person name="MacDonald J."/>
            <person name="Syed K."/>
            <person name="Salamov A."/>
            <person name="Hori C."/>
            <person name="Aerts A."/>
            <person name="Henrissat B."/>
            <person name="Wiebenga A."/>
            <person name="vanKuyk P.A."/>
            <person name="Barry K."/>
            <person name="Lindquist E."/>
            <person name="LaButti K."/>
            <person name="Lapidus A."/>
            <person name="Lucas S."/>
            <person name="Coutinho P."/>
            <person name="Gong Y."/>
            <person name="Samejima M."/>
            <person name="Mahadevan R."/>
            <person name="Abou-Zaid M."/>
            <person name="de Vries R.P."/>
            <person name="Igarashi K."/>
            <person name="Yadav J.S."/>
            <person name="Grigoriev I.V."/>
            <person name="Master E.R."/>
        </authorList>
    </citation>
    <scope>NUCLEOTIDE SEQUENCE [LARGE SCALE GENOMIC DNA]</scope>
    <source>
        <strain evidence="4 5">HHB-10118-sp</strain>
    </source>
</reference>
<dbReference type="GO" id="GO:0005634">
    <property type="term" value="C:nucleus"/>
    <property type="evidence" value="ECO:0007669"/>
    <property type="project" value="TreeGrafter"/>
</dbReference>
<dbReference type="PANTHER" id="PTHR28242">
    <property type="entry name" value="PHOSPHORELAY INTERMEDIATE PROTEIN YPD1"/>
    <property type="match status" value="1"/>
</dbReference>
<protein>
    <recommendedName>
        <fullName evidence="3">HPt domain-containing protein</fullName>
    </recommendedName>
</protein>
<dbReference type="HOGENOM" id="CLU_085158_0_0_1"/>
<feature type="compositionally biased region" description="Polar residues" evidence="2">
    <location>
        <begin position="19"/>
        <end position="28"/>
    </location>
</feature>
<evidence type="ECO:0000256" key="1">
    <source>
        <dbReference type="PROSITE-ProRule" id="PRU00110"/>
    </source>
</evidence>
<dbReference type="InParanoid" id="K5WQN7"/>
<evidence type="ECO:0000313" key="5">
    <source>
        <dbReference type="Proteomes" id="UP000008370"/>
    </source>
</evidence>
<evidence type="ECO:0000313" key="4">
    <source>
        <dbReference type="EMBL" id="EKM52677.1"/>
    </source>
</evidence>
<dbReference type="InterPro" id="IPR045871">
    <property type="entry name" value="AHP1-5/YPD1"/>
</dbReference>
<keyword evidence="1" id="KW-0597">Phosphoprotein</keyword>
<dbReference type="FunCoup" id="K5WQN7">
    <property type="interactions" value="169"/>
</dbReference>
<sequence>MSRVSSPRRSEDTPKPVQSLPTSANGRVSDTKLPASTSSKPSVVASPPASPAAKRAVSEAPSAHSEDSDEFENESTVPVEGDKSNIINMEIFQQILELDEDDQREFSSEMVSQFFDQASNTFEEMDEAFQAKDLLKLESLGHFLKGSSAALGVHKVQATCEKIQNYGKMSHDEFGESLTETEALNKIDPLLKSGKVEYTDAEEWLRSWYKKQGVALP</sequence>
<evidence type="ECO:0000256" key="2">
    <source>
        <dbReference type="SAM" id="MobiDB-lite"/>
    </source>
</evidence>
<feature type="region of interest" description="Disordered" evidence="2">
    <location>
        <begin position="1"/>
        <end position="82"/>
    </location>
</feature>
<dbReference type="RefSeq" id="XP_007399018.1">
    <property type="nucleotide sequence ID" value="XM_007398956.1"/>
</dbReference>
<dbReference type="PROSITE" id="PS50894">
    <property type="entry name" value="HPT"/>
    <property type="match status" value="1"/>
</dbReference>
<dbReference type="STRING" id="650164.K5WQN7"/>
<dbReference type="SMART" id="SM00073">
    <property type="entry name" value="HPT"/>
    <property type="match status" value="1"/>
</dbReference>
<feature type="compositionally biased region" description="Low complexity" evidence="2">
    <location>
        <begin position="34"/>
        <end position="55"/>
    </location>
</feature>
<dbReference type="GO" id="GO:0000160">
    <property type="term" value="P:phosphorelay signal transduction system"/>
    <property type="evidence" value="ECO:0007669"/>
    <property type="project" value="InterPro"/>
</dbReference>
<keyword evidence="5" id="KW-1185">Reference proteome</keyword>
<evidence type="ECO:0000259" key="3">
    <source>
        <dbReference type="PROSITE" id="PS50894"/>
    </source>
</evidence>
<feature type="domain" description="HPt" evidence="3">
    <location>
        <begin position="103"/>
        <end position="208"/>
    </location>
</feature>
<dbReference type="AlphaFoldDB" id="K5WQN7"/>
<dbReference type="KEGG" id="pco:PHACADRAFT_261266"/>
<dbReference type="SUPFAM" id="SSF47226">
    <property type="entry name" value="Histidine-containing phosphotransfer domain, HPT domain"/>
    <property type="match status" value="1"/>
</dbReference>
<dbReference type="Pfam" id="PF01627">
    <property type="entry name" value="Hpt"/>
    <property type="match status" value="1"/>
</dbReference>
<dbReference type="GeneID" id="18917936"/>
<organism evidence="4 5">
    <name type="scientific">Phanerochaete carnosa (strain HHB-10118-sp)</name>
    <name type="common">White-rot fungus</name>
    <name type="synonym">Peniophora carnosa</name>
    <dbReference type="NCBI Taxonomy" id="650164"/>
    <lineage>
        <taxon>Eukaryota</taxon>
        <taxon>Fungi</taxon>
        <taxon>Dikarya</taxon>
        <taxon>Basidiomycota</taxon>
        <taxon>Agaricomycotina</taxon>
        <taxon>Agaricomycetes</taxon>
        <taxon>Polyporales</taxon>
        <taxon>Phanerochaetaceae</taxon>
        <taxon>Phanerochaete</taxon>
    </lineage>
</organism>
<dbReference type="CDD" id="cd00088">
    <property type="entry name" value="HPT"/>
    <property type="match status" value="1"/>
</dbReference>
<dbReference type="PANTHER" id="PTHR28242:SF52">
    <property type="entry name" value="PHOSPHORELAY INTERMEDIATE PROTEIN YPD1"/>
    <property type="match status" value="1"/>
</dbReference>
<dbReference type="Proteomes" id="UP000008370">
    <property type="component" value="Unassembled WGS sequence"/>
</dbReference>
<feature type="modified residue" description="Phosphohistidine" evidence="1">
    <location>
        <position position="142"/>
    </location>
</feature>
<proteinExistence type="predicted"/>
<dbReference type="InterPro" id="IPR008207">
    <property type="entry name" value="Sig_transdc_His_kin_Hpt_dom"/>
</dbReference>
<dbReference type="Gene3D" id="1.20.120.160">
    <property type="entry name" value="HPT domain"/>
    <property type="match status" value="1"/>
</dbReference>
<accession>K5WQN7</accession>
<name>K5WQN7_PHACS</name>
<dbReference type="OrthoDB" id="1673781at2759"/>
<dbReference type="GO" id="GO:0005737">
    <property type="term" value="C:cytoplasm"/>
    <property type="evidence" value="ECO:0007669"/>
    <property type="project" value="TreeGrafter"/>
</dbReference>
<dbReference type="InterPro" id="IPR036641">
    <property type="entry name" value="HPT_dom_sf"/>
</dbReference>
<dbReference type="GO" id="GO:0043424">
    <property type="term" value="F:protein histidine kinase binding"/>
    <property type="evidence" value="ECO:0007669"/>
    <property type="project" value="InterPro"/>
</dbReference>